<evidence type="ECO:0000313" key="1">
    <source>
        <dbReference type="EMBL" id="DAF98598.1"/>
    </source>
</evidence>
<proteinExistence type="predicted"/>
<protein>
    <submittedName>
        <fullName evidence="1">Uncharacterized protein</fullName>
    </submittedName>
</protein>
<organism evidence="1">
    <name type="scientific">Myoviridae sp. ctpKu3</name>
    <dbReference type="NCBI Taxonomy" id="2825175"/>
    <lineage>
        <taxon>Viruses</taxon>
        <taxon>Duplodnaviria</taxon>
        <taxon>Heunggongvirae</taxon>
        <taxon>Uroviricota</taxon>
        <taxon>Caudoviricetes</taxon>
    </lineage>
</organism>
<dbReference type="EMBL" id="BK016151">
    <property type="protein sequence ID" value="DAF98598.1"/>
    <property type="molecule type" value="Genomic_DNA"/>
</dbReference>
<sequence>MILNLHVLTSKEHNPVFTLSKVNFNSETFSYF</sequence>
<accession>A0A8S5UW63</accession>
<name>A0A8S5UW63_9CAUD</name>
<reference evidence="1" key="1">
    <citation type="journal article" date="2021" name="Proc. Natl. Acad. Sci. U.S.A.">
        <title>A Catalog of Tens of Thousands of Viruses from Human Metagenomes Reveals Hidden Associations with Chronic Diseases.</title>
        <authorList>
            <person name="Tisza M.J."/>
            <person name="Buck C.B."/>
        </authorList>
    </citation>
    <scope>NUCLEOTIDE SEQUENCE</scope>
    <source>
        <strain evidence="1">CtpKu3</strain>
    </source>
</reference>